<evidence type="ECO:0000313" key="1">
    <source>
        <dbReference type="EMBL" id="SRX93482.1"/>
    </source>
</evidence>
<proteinExistence type="predicted"/>
<sequence>MHFVGVDLAWGEINQSGVAAVDVEGRLLHVGTARDDASIADAVAPYAGDHCWMAIDAPLIVNNPTGYRPCETALNRDFQRFEAGTHPANLKKPEFAHGPRAARLAEALALDIDPASSATRRAIEVYPHPATVALFRLSKSLKYKKGPFADRQRALLQLMTLIEGLDKATPRLRVNHNVSWVELRKRVAAATRPAQLDRDEDPVDAVLCAYVALYWYHRPDDVTVYGDFATGYIVTPALPPGVAPDSRRRVGSQPDVDDLREQVSHVAGLLAQAQLELSAIRQQLDS</sequence>
<evidence type="ECO:0000313" key="2">
    <source>
        <dbReference type="Proteomes" id="UP000252015"/>
    </source>
</evidence>
<dbReference type="Proteomes" id="UP000252015">
    <property type="component" value="Unassembled WGS sequence"/>
</dbReference>
<name>A0A375YXC7_MYCSH</name>
<keyword evidence="2" id="KW-1185">Reference proteome</keyword>
<accession>A0A375YXC7</accession>
<organism evidence="1 2">
    <name type="scientific">Mycobacterium shimoidei</name>
    <dbReference type="NCBI Taxonomy" id="29313"/>
    <lineage>
        <taxon>Bacteria</taxon>
        <taxon>Bacillati</taxon>
        <taxon>Actinomycetota</taxon>
        <taxon>Actinomycetes</taxon>
        <taxon>Mycobacteriales</taxon>
        <taxon>Mycobacteriaceae</taxon>
        <taxon>Mycobacterium</taxon>
    </lineage>
</organism>
<dbReference type="AlphaFoldDB" id="A0A375YXC7"/>
<dbReference type="Pfam" id="PF04250">
    <property type="entry name" value="DUF429"/>
    <property type="match status" value="1"/>
</dbReference>
<reference evidence="1 2" key="1">
    <citation type="submission" date="2018-05" db="EMBL/GenBank/DDBJ databases">
        <authorList>
            <consortium name="IHU Genomes"/>
        </authorList>
    </citation>
    <scope>NUCLEOTIDE SEQUENCE [LARGE SCALE GENOMIC DNA]</scope>
    <source>
        <strain evidence="1 2">P7336</strain>
    </source>
</reference>
<dbReference type="InterPro" id="IPR008306">
    <property type="entry name" value="UCP018008"/>
</dbReference>
<gene>
    <name evidence="1" type="ORF">MSP7336_01720</name>
</gene>
<dbReference type="EMBL" id="UEGW01000001">
    <property type="protein sequence ID" value="SRX93482.1"/>
    <property type="molecule type" value="Genomic_DNA"/>
</dbReference>
<dbReference type="STRING" id="29313.BHQ16_05045"/>
<evidence type="ECO:0008006" key="3">
    <source>
        <dbReference type="Google" id="ProtNLM"/>
    </source>
</evidence>
<dbReference type="InterPro" id="IPR007362">
    <property type="entry name" value="DUF429"/>
</dbReference>
<protein>
    <recommendedName>
        <fullName evidence="3">GTP pyrophosphokinase</fullName>
    </recommendedName>
</protein>
<dbReference type="RefSeq" id="WP_113963496.1">
    <property type="nucleotide sequence ID" value="NZ_UEGW01000001.1"/>
</dbReference>
<dbReference type="PIRSF" id="PIRSF018008">
    <property type="entry name" value="UCP018008"/>
    <property type="match status" value="1"/>
</dbReference>